<keyword evidence="2" id="KW-1185">Reference proteome</keyword>
<feature type="non-terminal residue" evidence="1">
    <location>
        <position position="1"/>
    </location>
</feature>
<organism evidence="1 2">
    <name type="scientific">Ooceraea biroi</name>
    <name type="common">Clonal raider ant</name>
    <name type="synonym">Cerapachys biroi</name>
    <dbReference type="NCBI Taxonomy" id="2015173"/>
    <lineage>
        <taxon>Eukaryota</taxon>
        <taxon>Metazoa</taxon>
        <taxon>Ecdysozoa</taxon>
        <taxon>Arthropoda</taxon>
        <taxon>Hexapoda</taxon>
        <taxon>Insecta</taxon>
        <taxon>Pterygota</taxon>
        <taxon>Neoptera</taxon>
        <taxon>Endopterygota</taxon>
        <taxon>Hymenoptera</taxon>
        <taxon>Apocrita</taxon>
        <taxon>Aculeata</taxon>
        <taxon>Formicoidea</taxon>
        <taxon>Formicidae</taxon>
        <taxon>Dorylinae</taxon>
        <taxon>Ooceraea</taxon>
    </lineage>
</organism>
<name>A0A026WCU9_OOCBI</name>
<sequence length="57" mass="6617">NIRIIYAWIPSHRGITGNEVADFSAKKKCWFCAEGWDSLKHYVGECREVKEWFIGLG</sequence>
<dbReference type="EMBL" id="KK107262">
    <property type="protein sequence ID" value="EZA53900.1"/>
    <property type="molecule type" value="Genomic_DNA"/>
</dbReference>
<dbReference type="SUPFAM" id="SSF53098">
    <property type="entry name" value="Ribonuclease H-like"/>
    <property type="match status" value="1"/>
</dbReference>
<dbReference type="InterPro" id="IPR012337">
    <property type="entry name" value="RNaseH-like_sf"/>
</dbReference>
<proteinExistence type="predicted"/>
<dbReference type="AlphaFoldDB" id="A0A026WCU9"/>
<dbReference type="Proteomes" id="UP000053097">
    <property type="component" value="Unassembled WGS sequence"/>
</dbReference>
<reference evidence="1 2" key="1">
    <citation type="journal article" date="2014" name="Curr. Biol.">
        <title>The genome of the clonal raider ant Cerapachys biroi.</title>
        <authorList>
            <person name="Oxley P.R."/>
            <person name="Ji L."/>
            <person name="Fetter-Pruneda I."/>
            <person name="McKenzie S.K."/>
            <person name="Li C."/>
            <person name="Hu H."/>
            <person name="Zhang G."/>
            <person name="Kronauer D.J."/>
        </authorList>
    </citation>
    <scope>NUCLEOTIDE SEQUENCE [LARGE SCALE GENOMIC DNA]</scope>
</reference>
<evidence type="ECO:0000313" key="1">
    <source>
        <dbReference type="EMBL" id="EZA53900.1"/>
    </source>
</evidence>
<protein>
    <submittedName>
        <fullName evidence="1">Uncharacterized protein</fullName>
    </submittedName>
</protein>
<evidence type="ECO:0000313" key="2">
    <source>
        <dbReference type="Proteomes" id="UP000053097"/>
    </source>
</evidence>
<gene>
    <name evidence="1" type="ORF">X777_06603</name>
</gene>
<accession>A0A026WCU9</accession>